<keyword evidence="1" id="KW-0812">Transmembrane</keyword>
<proteinExistence type="predicted"/>
<protein>
    <submittedName>
        <fullName evidence="2">Uncharacterized protein</fullName>
    </submittedName>
</protein>
<sequence>MIKKIGKILFIIVLGVLVFIIGKFLLVWDSVEVDHSLSKRSLFKTFDKQKQETIWDKGDIKSNDFKTKMETDSLSLEYYKCSIQKNPILTVRLYVGDGFSGGGFQIDILQNRYKISPYSYTDNIKPFDFLDTGEYYKVLDSKLILDKESYKEGDSIFGYTELKVQRRYGPEKYTVEGKGYFKGIVN</sequence>
<evidence type="ECO:0000256" key="1">
    <source>
        <dbReference type="SAM" id="Phobius"/>
    </source>
</evidence>
<evidence type="ECO:0000313" key="2">
    <source>
        <dbReference type="EMBL" id="PWN61744.1"/>
    </source>
</evidence>
<keyword evidence="1" id="KW-0472">Membrane</keyword>
<dbReference type="AlphaFoldDB" id="A0A316WK05"/>
<comment type="caution">
    <text evidence="2">The sequence shown here is derived from an EMBL/GenBank/DDBJ whole genome shotgun (WGS) entry which is preliminary data.</text>
</comment>
<accession>A0A316WK05</accession>
<dbReference type="EMBL" id="PPEG02000004">
    <property type="protein sequence ID" value="PWN61744.1"/>
    <property type="molecule type" value="Genomic_DNA"/>
</dbReference>
<dbReference type="Proteomes" id="UP000236413">
    <property type="component" value="Unassembled WGS sequence"/>
</dbReference>
<organism evidence="2 3">
    <name type="scientific">Chryseobacterium viscerum</name>
    <dbReference type="NCBI Taxonomy" id="1037377"/>
    <lineage>
        <taxon>Bacteria</taxon>
        <taxon>Pseudomonadati</taxon>
        <taxon>Bacteroidota</taxon>
        <taxon>Flavobacteriia</taxon>
        <taxon>Flavobacteriales</taxon>
        <taxon>Weeksellaceae</taxon>
        <taxon>Chryseobacterium group</taxon>
        <taxon>Chryseobacterium</taxon>
    </lineage>
</organism>
<gene>
    <name evidence="2" type="ORF">C1634_010770</name>
</gene>
<evidence type="ECO:0000313" key="3">
    <source>
        <dbReference type="Proteomes" id="UP000236413"/>
    </source>
</evidence>
<name>A0A316WK05_9FLAO</name>
<keyword evidence="1" id="KW-1133">Transmembrane helix</keyword>
<feature type="transmembrane region" description="Helical" evidence="1">
    <location>
        <begin position="7"/>
        <end position="28"/>
    </location>
</feature>
<dbReference type="RefSeq" id="WP_103233429.1">
    <property type="nucleotide sequence ID" value="NZ_PPEG02000004.1"/>
</dbReference>
<reference evidence="2 3" key="1">
    <citation type="submission" date="2018-04" db="EMBL/GenBank/DDBJ databases">
        <title>Chryseobacterium oncorhynchi 701B-08T from rainbow trout, and Chryseobacterium viscerum 687B-08T from diseased fish.</title>
        <authorList>
            <person name="Jeong J.-J."/>
            <person name="Lee Y.J."/>
            <person name="Pathiraja D."/>
            <person name="Park B."/>
            <person name="Choi I.-G."/>
            <person name="Kim K.D."/>
        </authorList>
    </citation>
    <scope>NUCLEOTIDE SEQUENCE [LARGE SCALE GENOMIC DNA]</scope>
    <source>
        <strain evidence="2 3">687B-08</strain>
    </source>
</reference>